<dbReference type="Pfam" id="PF00708">
    <property type="entry name" value="Acylphosphatase"/>
    <property type="match status" value="1"/>
</dbReference>
<evidence type="ECO:0000256" key="5">
    <source>
        <dbReference type="PROSITE-ProRule" id="PRU00520"/>
    </source>
</evidence>
<dbReference type="InterPro" id="IPR020456">
    <property type="entry name" value="Acylphosphatase"/>
</dbReference>
<dbReference type="PROSITE" id="PS51160">
    <property type="entry name" value="ACYLPHOSPHATASE_3"/>
    <property type="match status" value="1"/>
</dbReference>
<reference evidence="9" key="3">
    <citation type="submission" date="2022-06" db="UniProtKB">
        <authorList>
            <consortium name="EnsemblMetazoa"/>
        </authorList>
    </citation>
    <scope>IDENTIFICATION</scope>
</reference>
<comment type="caution">
    <text evidence="5">Lacks conserved residue(s) required for the propagation of feature annotation.</text>
</comment>
<dbReference type="EC" id="3.6.1.7" evidence="2"/>
<evidence type="ECO:0000313" key="10">
    <source>
        <dbReference type="Proteomes" id="UP000070412"/>
    </source>
</evidence>
<protein>
    <recommendedName>
        <fullName evidence="2">acylphosphatase</fullName>
        <ecNumber evidence="2">3.6.1.7</ecNumber>
    </recommendedName>
</protein>
<dbReference type="InterPro" id="IPR001792">
    <property type="entry name" value="Acylphosphatase-like_dom"/>
</dbReference>
<dbReference type="PANTHER" id="PTHR10029">
    <property type="entry name" value="ACYLPHOSPHATASE"/>
    <property type="match status" value="1"/>
</dbReference>
<proteinExistence type="inferred from homology"/>
<evidence type="ECO:0000256" key="1">
    <source>
        <dbReference type="ARBA" id="ARBA00005614"/>
    </source>
</evidence>
<comment type="similarity">
    <text evidence="1 6">Belongs to the acylphosphatase family.</text>
</comment>
<evidence type="ECO:0000256" key="6">
    <source>
        <dbReference type="RuleBase" id="RU004168"/>
    </source>
</evidence>
<name>A0A834R0A1_SARSC</name>
<evidence type="ECO:0000256" key="4">
    <source>
        <dbReference type="ARBA" id="ARBA00047645"/>
    </source>
</evidence>
<evidence type="ECO:0000256" key="3">
    <source>
        <dbReference type="ARBA" id="ARBA00022801"/>
    </source>
</evidence>
<accession>A0A834R0A1</accession>
<organism evidence="8">
    <name type="scientific">Sarcoptes scabiei</name>
    <name type="common">Itch mite</name>
    <name type="synonym">Acarus scabiei</name>
    <dbReference type="NCBI Taxonomy" id="52283"/>
    <lineage>
        <taxon>Eukaryota</taxon>
        <taxon>Metazoa</taxon>
        <taxon>Ecdysozoa</taxon>
        <taxon>Arthropoda</taxon>
        <taxon>Chelicerata</taxon>
        <taxon>Arachnida</taxon>
        <taxon>Acari</taxon>
        <taxon>Acariformes</taxon>
        <taxon>Sarcoptiformes</taxon>
        <taxon>Astigmata</taxon>
        <taxon>Psoroptidia</taxon>
        <taxon>Sarcoptoidea</taxon>
        <taxon>Sarcoptidae</taxon>
        <taxon>Sarcoptinae</taxon>
        <taxon>Sarcoptes</taxon>
    </lineage>
</organism>
<dbReference type="AlphaFoldDB" id="A0A834R0A1"/>
<keyword evidence="10" id="KW-1185">Reference proteome</keyword>
<dbReference type="EMBL" id="WVUK01000066">
    <property type="protein sequence ID" value="KAF7487586.1"/>
    <property type="molecule type" value="Genomic_DNA"/>
</dbReference>
<sequence>MIIIYNWPNRGLPTKSKPKMITGMHQYSTIKTVYSDEKKSYVSDVNPFRPMIVQVDFEVCGDVSGVYFTKYAESIAETLNLKGWIRVSPRGTVYGQIQGEKDKVDEMVIWLRSKGSPNSKIGGCSFKNWMIIDNCDFRNFSIRY</sequence>
<reference evidence="10" key="1">
    <citation type="journal article" date="2020" name="PLoS Negl. Trop. Dis.">
        <title>High-quality nuclear genome for Sarcoptes scabiei-A critical resource for a neglected parasite.</title>
        <authorList>
            <person name="Korhonen P.K."/>
            <person name="Gasser R.B."/>
            <person name="Ma G."/>
            <person name="Wang T."/>
            <person name="Stroehlein A.J."/>
            <person name="Young N.D."/>
            <person name="Ang C.S."/>
            <person name="Fernando D.D."/>
            <person name="Lu H.C."/>
            <person name="Taylor S."/>
            <person name="Reynolds S.L."/>
            <person name="Mofiz E."/>
            <person name="Najaraj S.H."/>
            <person name="Gowda H."/>
            <person name="Madugundu A."/>
            <person name="Renuse S."/>
            <person name="Holt D."/>
            <person name="Pandey A."/>
            <person name="Papenfuss A.T."/>
            <person name="Fischer K."/>
        </authorList>
    </citation>
    <scope>NUCLEOTIDE SEQUENCE [LARGE SCALE GENOMIC DNA]</scope>
</reference>
<evidence type="ECO:0000313" key="9">
    <source>
        <dbReference type="EnsemblMetazoa" id="KAF7487586.1"/>
    </source>
</evidence>
<dbReference type="FunFam" id="3.30.70.100:FF:000011">
    <property type="entry name" value="Acylphosphatase"/>
    <property type="match status" value="1"/>
</dbReference>
<dbReference type="Proteomes" id="UP000070412">
    <property type="component" value="Unassembled WGS sequence"/>
</dbReference>
<dbReference type="PRINTS" id="PR00112">
    <property type="entry name" value="ACYLPHPHTASE"/>
</dbReference>
<dbReference type="OrthoDB" id="7961613at2759"/>
<dbReference type="SUPFAM" id="SSF54975">
    <property type="entry name" value="Acylphosphatase/BLUF domain-like"/>
    <property type="match status" value="1"/>
</dbReference>
<comment type="catalytic activity">
    <reaction evidence="4">
        <text>an acyl phosphate + H2O = a carboxylate + phosphate + H(+)</text>
        <dbReference type="Rhea" id="RHEA:14965"/>
        <dbReference type="ChEBI" id="CHEBI:15377"/>
        <dbReference type="ChEBI" id="CHEBI:15378"/>
        <dbReference type="ChEBI" id="CHEBI:29067"/>
        <dbReference type="ChEBI" id="CHEBI:43474"/>
        <dbReference type="ChEBI" id="CHEBI:59918"/>
        <dbReference type="EC" id="3.6.1.7"/>
    </reaction>
</comment>
<dbReference type="Gene3D" id="3.30.70.100">
    <property type="match status" value="1"/>
</dbReference>
<evidence type="ECO:0000313" key="8">
    <source>
        <dbReference type="EMBL" id="KAF7487586.1"/>
    </source>
</evidence>
<evidence type="ECO:0000259" key="7">
    <source>
        <dbReference type="PROSITE" id="PS51160"/>
    </source>
</evidence>
<dbReference type="InterPro" id="IPR036046">
    <property type="entry name" value="Acylphosphatase-like_dom_sf"/>
</dbReference>
<dbReference type="EnsemblMetazoa" id="SSS_4631s_mrna">
    <property type="protein sequence ID" value="KAF7487586.1"/>
    <property type="gene ID" value="SSS_4631"/>
</dbReference>
<evidence type="ECO:0000256" key="2">
    <source>
        <dbReference type="ARBA" id="ARBA00012150"/>
    </source>
</evidence>
<dbReference type="PANTHER" id="PTHR10029:SF10">
    <property type="entry name" value="GEO08407P1"/>
    <property type="match status" value="1"/>
</dbReference>
<reference evidence="8" key="2">
    <citation type="submission" date="2020-01" db="EMBL/GenBank/DDBJ databases">
        <authorList>
            <person name="Korhonen P.K.K."/>
            <person name="Guangxu M.G."/>
            <person name="Wang T.W."/>
            <person name="Stroehlein A.J.S."/>
            <person name="Young N.D."/>
            <person name="Ang C.-S.A."/>
            <person name="Fernando D.W.F."/>
            <person name="Lu H.L."/>
            <person name="Taylor S.T."/>
            <person name="Ehtesham M.E.M."/>
            <person name="Najaraj S.H.N."/>
            <person name="Harsha G.H.G."/>
            <person name="Madugundu A.M."/>
            <person name="Renuse S.R."/>
            <person name="Holt D.H."/>
            <person name="Pandey A.P."/>
            <person name="Papenfuss A.P."/>
            <person name="Gasser R.B.G."/>
            <person name="Fischer K.F."/>
        </authorList>
    </citation>
    <scope>NUCLEOTIDE SEQUENCE</scope>
    <source>
        <strain evidence="8">SSS_KF_BRIS2020</strain>
    </source>
</reference>
<gene>
    <name evidence="8" type="ORF">SSS_4631</name>
</gene>
<feature type="domain" description="Acylphosphatase-like" evidence="7">
    <location>
        <begin position="54"/>
        <end position="144"/>
    </location>
</feature>
<dbReference type="GO" id="GO:0003998">
    <property type="term" value="F:acylphosphatase activity"/>
    <property type="evidence" value="ECO:0007669"/>
    <property type="project" value="UniProtKB-EC"/>
</dbReference>
<keyword evidence="3" id="KW-0378">Hydrolase</keyword>